<feature type="domain" description="Major facilitator superfamily (MFS) profile" evidence="6">
    <location>
        <begin position="18"/>
        <end position="392"/>
    </location>
</feature>
<dbReference type="PROSITE" id="PS50850">
    <property type="entry name" value="MFS"/>
    <property type="match status" value="1"/>
</dbReference>
<evidence type="ECO:0000256" key="5">
    <source>
        <dbReference type="SAM" id="Phobius"/>
    </source>
</evidence>
<evidence type="ECO:0000313" key="7">
    <source>
        <dbReference type="EMBL" id="MDR7347467.1"/>
    </source>
</evidence>
<dbReference type="Pfam" id="PF07690">
    <property type="entry name" value="MFS_1"/>
    <property type="match status" value="1"/>
</dbReference>
<organism evidence="7 8">
    <name type="scientific">Enteractinococcus fodinae</name>
    <dbReference type="NCBI Taxonomy" id="684663"/>
    <lineage>
        <taxon>Bacteria</taxon>
        <taxon>Bacillati</taxon>
        <taxon>Actinomycetota</taxon>
        <taxon>Actinomycetes</taxon>
        <taxon>Micrococcales</taxon>
        <taxon>Micrococcaceae</taxon>
    </lineage>
</organism>
<keyword evidence="2 5" id="KW-0812">Transmembrane</keyword>
<feature type="transmembrane region" description="Helical" evidence="5">
    <location>
        <begin position="220"/>
        <end position="247"/>
    </location>
</feature>
<reference evidence="7 8" key="1">
    <citation type="submission" date="2023-07" db="EMBL/GenBank/DDBJ databases">
        <title>Sequencing the genomes of 1000 actinobacteria strains.</title>
        <authorList>
            <person name="Klenk H.-P."/>
        </authorList>
    </citation>
    <scope>NUCLEOTIDE SEQUENCE [LARGE SCALE GENOMIC DNA]</scope>
    <source>
        <strain evidence="7 8">DSM 22966</strain>
    </source>
</reference>
<feature type="transmembrane region" description="Helical" evidence="5">
    <location>
        <begin position="282"/>
        <end position="300"/>
    </location>
</feature>
<comment type="caution">
    <text evidence="7">The sequence shown here is derived from an EMBL/GenBank/DDBJ whole genome shotgun (WGS) entry which is preliminary data.</text>
</comment>
<name>A0ABU2B1I6_9MICC</name>
<dbReference type="InterPro" id="IPR036259">
    <property type="entry name" value="MFS_trans_sf"/>
</dbReference>
<feature type="transmembrane region" description="Helical" evidence="5">
    <location>
        <begin position="48"/>
        <end position="69"/>
    </location>
</feature>
<dbReference type="PANTHER" id="PTHR23531">
    <property type="entry name" value="QUINOLENE RESISTANCE PROTEIN NORA"/>
    <property type="match status" value="1"/>
</dbReference>
<evidence type="ECO:0000256" key="4">
    <source>
        <dbReference type="ARBA" id="ARBA00023136"/>
    </source>
</evidence>
<evidence type="ECO:0000256" key="1">
    <source>
        <dbReference type="ARBA" id="ARBA00004651"/>
    </source>
</evidence>
<dbReference type="InterPro" id="IPR052714">
    <property type="entry name" value="MFS_Exporter"/>
</dbReference>
<feature type="transmembrane region" description="Helical" evidence="5">
    <location>
        <begin position="16"/>
        <end position="36"/>
    </location>
</feature>
<dbReference type="RefSeq" id="WP_310173695.1">
    <property type="nucleotide sequence ID" value="NZ_BAABHE010000001.1"/>
</dbReference>
<feature type="transmembrane region" description="Helical" evidence="5">
    <location>
        <begin position="368"/>
        <end position="388"/>
    </location>
</feature>
<evidence type="ECO:0000256" key="2">
    <source>
        <dbReference type="ARBA" id="ARBA00022692"/>
    </source>
</evidence>
<dbReference type="InterPro" id="IPR011701">
    <property type="entry name" value="MFS"/>
</dbReference>
<dbReference type="PANTHER" id="PTHR23531:SF1">
    <property type="entry name" value="QUINOLENE RESISTANCE PROTEIN NORA"/>
    <property type="match status" value="1"/>
</dbReference>
<feature type="transmembrane region" description="Helical" evidence="5">
    <location>
        <begin position="144"/>
        <end position="168"/>
    </location>
</feature>
<feature type="transmembrane region" description="Helical" evidence="5">
    <location>
        <begin position="174"/>
        <end position="193"/>
    </location>
</feature>
<protein>
    <submittedName>
        <fullName evidence="7">MFS family arabinose efflux permease</fullName>
    </submittedName>
</protein>
<keyword evidence="8" id="KW-1185">Reference proteome</keyword>
<gene>
    <name evidence="7" type="ORF">J2S62_001724</name>
</gene>
<accession>A0ABU2B1I6</accession>
<feature type="transmembrane region" description="Helical" evidence="5">
    <location>
        <begin position="253"/>
        <end position="270"/>
    </location>
</feature>
<evidence type="ECO:0000259" key="6">
    <source>
        <dbReference type="PROSITE" id="PS50850"/>
    </source>
</evidence>
<sequence length="395" mass="40578">MRLPTSAEQPTPHRTLTPALLGVMWMALFGFGTFFLNYSTLVSIGESLGLTAVTAGSVLTTMMIAVVVVQPAVPALNTRLGARYTFLAAIGLQALGHLCTVVIPEPFVALLIGSVVSGLGFGTLVVIGTAVVPSTVSPDRLGRALGFFGATTATATAIGAPLGLWLITMMSSSGVKWLSFALLLLAVPAIAAVPSKHVTEQAGPRAAAQDHDQPVRRMHIIGLVAVLLPTAIVLTVLGLVLAFGPAAVDASPVWYIAVMQGLVIGGRFLGSAMLDRHAASGVMTIGLAITLLGLVSAAVLPAGWVLLLAMGVLGFGTGSVQAASLFLAFQQAGSPSRGSVAWNMTFDIGLAFAGLVGGVGFTVWGGQLTYLACAAVLLAASVAFTWYFRARRQAQ</sequence>
<keyword evidence="3 5" id="KW-1133">Transmembrane helix</keyword>
<comment type="subcellular location">
    <subcellularLocation>
        <location evidence="1">Cell membrane</location>
        <topology evidence="1">Multi-pass membrane protein</topology>
    </subcellularLocation>
</comment>
<evidence type="ECO:0000313" key="8">
    <source>
        <dbReference type="Proteomes" id="UP001183794"/>
    </source>
</evidence>
<feature type="transmembrane region" description="Helical" evidence="5">
    <location>
        <begin position="109"/>
        <end position="132"/>
    </location>
</feature>
<proteinExistence type="predicted"/>
<dbReference type="SUPFAM" id="SSF103473">
    <property type="entry name" value="MFS general substrate transporter"/>
    <property type="match status" value="1"/>
</dbReference>
<keyword evidence="4 5" id="KW-0472">Membrane</keyword>
<dbReference type="EMBL" id="JAVDYJ010000001">
    <property type="protein sequence ID" value="MDR7347467.1"/>
    <property type="molecule type" value="Genomic_DNA"/>
</dbReference>
<feature type="transmembrane region" description="Helical" evidence="5">
    <location>
        <begin position="81"/>
        <end position="103"/>
    </location>
</feature>
<dbReference type="Proteomes" id="UP001183794">
    <property type="component" value="Unassembled WGS sequence"/>
</dbReference>
<evidence type="ECO:0000256" key="3">
    <source>
        <dbReference type="ARBA" id="ARBA00022989"/>
    </source>
</evidence>
<dbReference type="Gene3D" id="1.20.1250.20">
    <property type="entry name" value="MFS general substrate transporter like domains"/>
    <property type="match status" value="1"/>
</dbReference>
<dbReference type="InterPro" id="IPR020846">
    <property type="entry name" value="MFS_dom"/>
</dbReference>
<feature type="transmembrane region" description="Helical" evidence="5">
    <location>
        <begin position="341"/>
        <end position="362"/>
    </location>
</feature>
<feature type="transmembrane region" description="Helical" evidence="5">
    <location>
        <begin position="306"/>
        <end position="329"/>
    </location>
</feature>